<dbReference type="SUPFAM" id="SSF56935">
    <property type="entry name" value="Porins"/>
    <property type="match status" value="1"/>
</dbReference>
<feature type="domain" description="TonB-dependent receptor plug" evidence="5">
    <location>
        <begin position="141"/>
        <end position="221"/>
    </location>
</feature>
<protein>
    <submittedName>
        <fullName evidence="7">TonB-dependent receptor</fullName>
    </submittedName>
</protein>
<evidence type="ECO:0000259" key="6">
    <source>
        <dbReference type="Pfam" id="PF14905"/>
    </source>
</evidence>
<dbReference type="InterPro" id="IPR036942">
    <property type="entry name" value="Beta-barrel_TonB_sf"/>
</dbReference>
<sequence length="811" mass="89223">MKTSIFILLCAFFSISAMAQNNPSLQISGKIVDTVGQKPISFATVLIKNDKKVQLKSVATSKEGSFTITGLSTGNYFLSVVIVGYQTKVISVSLTSSSKTLDIISLSASPTQLKSVSITADRPLIKQEIDRISYDVKADPESKVNNVLEMMRKVPMLSVDGDDNIQLQGNSNYKILINGRPSGMMERNPKDILKSMPASSIERIEVITTPPAKYDGEGLVGIINIITFKKADNGTNGTVNLSERFPVGGPSIGGSFTAKLGKLGIATNAGGSLNSSPLLNNTNSRITLNYPTNLWQYGNRDQSGKSGYAGTELSYEIDSLNLISAQFNYNANDNESLSNQFSSLNNTQQLIHSYQLQNNLDGTGNGIDAALNYQLGFKKDKNRLLTFSYRYYRFTNSQYNNVDVLNQVIDTSNPSVTALKDYQQENTGGSSEQTAQIDYVYPLKKVTIEAGVKAIFRDNSSNFEFLSVNPAGQFVIDPLRTNNFDNKQNVYGIYNTYQFNINKWGVKTGIRVEQTQIKANFYGAGNQLDNSSLNFIPSISVNRKFKDNSSINFGFTSRIQRPGINQLNPFVDRSNPNFESSGNPDLKPMVGQSLEVNYSRFKKASLNIGFRAIIIDNLIMPQVSTDPVTNITRSSFANTGGAKLLGINVNVNYPFTAKLRATLGAMANYGMVNGEVNGVKIDKKGLMRRAFTSLTYRASKTLQATGSFNYNGPNLSLQGTSNSFVASSFSVNKDFFNNKLTISFAANNAFSKYRKAINYTTGPNFTQESYNQNYQRNFTTSINYRFGKLKDAIKKNKKGISNNDVSEGSNL</sequence>
<dbReference type="PANTHER" id="PTHR40980">
    <property type="entry name" value="PLUG DOMAIN-CONTAINING PROTEIN"/>
    <property type="match status" value="1"/>
</dbReference>
<dbReference type="OrthoDB" id="606851at2"/>
<dbReference type="PANTHER" id="PTHR40980:SF4">
    <property type="entry name" value="TONB-DEPENDENT RECEPTOR-LIKE BETA-BARREL DOMAIN-CONTAINING PROTEIN"/>
    <property type="match status" value="1"/>
</dbReference>
<evidence type="ECO:0000256" key="4">
    <source>
        <dbReference type="SAM" id="SignalP"/>
    </source>
</evidence>
<evidence type="ECO:0000259" key="5">
    <source>
        <dbReference type="Pfam" id="PF07715"/>
    </source>
</evidence>
<gene>
    <name evidence="7" type="ORF">EZ428_13715</name>
</gene>
<keyword evidence="4" id="KW-0732">Signal</keyword>
<keyword evidence="2" id="KW-0472">Membrane</keyword>
<keyword evidence="8" id="KW-1185">Reference proteome</keyword>
<dbReference type="Pfam" id="PF14905">
    <property type="entry name" value="OMP_b-brl_3"/>
    <property type="match status" value="1"/>
</dbReference>
<keyword evidence="3" id="KW-0998">Cell outer membrane</keyword>
<dbReference type="Pfam" id="PF07715">
    <property type="entry name" value="Plug"/>
    <property type="match status" value="1"/>
</dbReference>
<dbReference type="InterPro" id="IPR037066">
    <property type="entry name" value="Plug_dom_sf"/>
</dbReference>
<dbReference type="Proteomes" id="UP000292884">
    <property type="component" value="Unassembled WGS sequence"/>
</dbReference>
<dbReference type="InterPro" id="IPR012910">
    <property type="entry name" value="Plug_dom"/>
</dbReference>
<evidence type="ECO:0000256" key="2">
    <source>
        <dbReference type="ARBA" id="ARBA00023136"/>
    </source>
</evidence>
<dbReference type="Gene3D" id="2.40.170.20">
    <property type="entry name" value="TonB-dependent receptor, beta-barrel domain"/>
    <property type="match status" value="1"/>
</dbReference>
<evidence type="ECO:0000313" key="8">
    <source>
        <dbReference type="Proteomes" id="UP000292884"/>
    </source>
</evidence>
<keyword evidence="7" id="KW-0675">Receptor</keyword>
<dbReference type="InterPro" id="IPR041700">
    <property type="entry name" value="OMP_b-brl_3"/>
</dbReference>
<dbReference type="Gene3D" id="2.170.130.10">
    <property type="entry name" value="TonB-dependent receptor, plug domain"/>
    <property type="match status" value="1"/>
</dbReference>
<comment type="subcellular location">
    <subcellularLocation>
        <location evidence="1">Cell outer membrane</location>
    </subcellularLocation>
</comment>
<feature type="chain" id="PRO_5020475341" evidence="4">
    <location>
        <begin position="20"/>
        <end position="811"/>
    </location>
</feature>
<reference evidence="7 8" key="1">
    <citation type="submission" date="2019-02" db="EMBL/GenBank/DDBJ databases">
        <title>Pedobacter sp. RP-1-13 sp. nov., isolated from Arctic soil.</title>
        <authorList>
            <person name="Dahal R.H."/>
        </authorList>
    </citation>
    <scope>NUCLEOTIDE SEQUENCE [LARGE SCALE GENOMIC DNA]</scope>
    <source>
        <strain evidence="7 8">RP-1-13</strain>
    </source>
</reference>
<dbReference type="Pfam" id="PF13715">
    <property type="entry name" value="CarbopepD_reg_2"/>
    <property type="match status" value="1"/>
</dbReference>
<dbReference type="RefSeq" id="WP_131553730.1">
    <property type="nucleotide sequence ID" value="NZ_SJSK01000003.1"/>
</dbReference>
<organism evidence="7 8">
    <name type="scientific">Pedobacter frigiditerrae</name>
    <dbReference type="NCBI Taxonomy" id="2530452"/>
    <lineage>
        <taxon>Bacteria</taxon>
        <taxon>Pseudomonadati</taxon>
        <taxon>Bacteroidota</taxon>
        <taxon>Sphingobacteriia</taxon>
        <taxon>Sphingobacteriales</taxon>
        <taxon>Sphingobacteriaceae</taxon>
        <taxon>Pedobacter</taxon>
    </lineage>
</organism>
<evidence type="ECO:0000313" key="7">
    <source>
        <dbReference type="EMBL" id="TCC90329.1"/>
    </source>
</evidence>
<evidence type="ECO:0000256" key="1">
    <source>
        <dbReference type="ARBA" id="ARBA00004442"/>
    </source>
</evidence>
<dbReference type="GO" id="GO:0009279">
    <property type="term" value="C:cell outer membrane"/>
    <property type="evidence" value="ECO:0007669"/>
    <property type="project" value="UniProtKB-SubCell"/>
</dbReference>
<dbReference type="Gene3D" id="2.60.40.1120">
    <property type="entry name" value="Carboxypeptidase-like, regulatory domain"/>
    <property type="match status" value="1"/>
</dbReference>
<dbReference type="EMBL" id="SJSK01000003">
    <property type="protein sequence ID" value="TCC90329.1"/>
    <property type="molecule type" value="Genomic_DNA"/>
</dbReference>
<comment type="caution">
    <text evidence="7">The sequence shown here is derived from an EMBL/GenBank/DDBJ whole genome shotgun (WGS) entry which is preliminary data.</text>
</comment>
<accession>A0A4R0MTD5</accession>
<name>A0A4R0MTD5_9SPHI</name>
<proteinExistence type="predicted"/>
<dbReference type="SUPFAM" id="SSF49464">
    <property type="entry name" value="Carboxypeptidase regulatory domain-like"/>
    <property type="match status" value="1"/>
</dbReference>
<dbReference type="InterPro" id="IPR008969">
    <property type="entry name" value="CarboxyPept-like_regulatory"/>
</dbReference>
<feature type="signal peptide" evidence="4">
    <location>
        <begin position="1"/>
        <end position="19"/>
    </location>
</feature>
<evidence type="ECO:0000256" key="3">
    <source>
        <dbReference type="ARBA" id="ARBA00023237"/>
    </source>
</evidence>
<feature type="domain" description="Outer membrane protein beta-barrel" evidence="6">
    <location>
        <begin position="379"/>
        <end position="784"/>
    </location>
</feature>
<dbReference type="AlphaFoldDB" id="A0A4R0MTD5"/>